<evidence type="ECO:0000313" key="3">
    <source>
        <dbReference type="EMBL" id="MDT0619667.1"/>
    </source>
</evidence>
<proteinExistence type="inferred from homology"/>
<evidence type="ECO:0000256" key="2">
    <source>
        <dbReference type="RuleBase" id="RU000363"/>
    </source>
</evidence>
<evidence type="ECO:0000256" key="1">
    <source>
        <dbReference type="ARBA" id="ARBA00006484"/>
    </source>
</evidence>
<comment type="similarity">
    <text evidence="1 2">Belongs to the short-chain dehydrogenases/reductases (SDR) family.</text>
</comment>
<comment type="caution">
    <text evidence="3">The sequence shown here is derived from an EMBL/GenBank/DDBJ whole genome shotgun (WGS) entry which is preliminary data.</text>
</comment>
<name>A0ABU3BCZ0_9GAMM</name>
<evidence type="ECO:0000313" key="4">
    <source>
        <dbReference type="Proteomes" id="UP001259982"/>
    </source>
</evidence>
<dbReference type="PANTHER" id="PTHR42879">
    <property type="entry name" value="3-OXOACYL-(ACYL-CARRIER-PROTEIN) REDUCTASE"/>
    <property type="match status" value="1"/>
</dbReference>
<dbReference type="InterPro" id="IPR002347">
    <property type="entry name" value="SDR_fam"/>
</dbReference>
<gene>
    <name evidence="3" type="ORF">RM531_14405</name>
</gene>
<dbReference type="RefSeq" id="WP_311660241.1">
    <property type="nucleotide sequence ID" value="NZ_JAVRHY010000018.1"/>
</dbReference>
<reference evidence="3 4" key="1">
    <citation type="submission" date="2023-09" db="EMBL/GenBank/DDBJ databases">
        <authorList>
            <person name="Rey-Velasco X."/>
        </authorList>
    </citation>
    <scope>NUCLEOTIDE SEQUENCE [LARGE SCALE GENOMIC DNA]</scope>
    <source>
        <strain evidence="3 4">P385</strain>
    </source>
</reference>
<dbReference type="InterPro" id="IPR036291">
    <property type="entry name" value="NAD(P)-bd_dom_sf"/>
</dbReference>
<dbReference type="Pfam" id="PF00106">
    <property type="entry name" value="adh_short"/>
    <property type="match status" value="1"/>
</dbReference>
<organism evidence="3 4">
    <name type="scientific">Spectribacter acetivorans</name>
    <dbReference type="NCBI Taxonomy" id="3075603"/>
    <lineage>
        <taxon>Bacteria</taxon>
        <taxon>Pseudomonadati</taxon>
        <taxon>Pseudomonadota</taxon>
        <taxon>Gammaproteobacteria</taxon>
        <taxon>Salinisphaerales</taxon>
        <taxon>Salinisphaeraceae</taxon>
        <taxon>Spectribacter</taxon>
    </lineage>
</organism>
<dbReference type="PRINTS" id="PR00080">
    <property type="entry name" value="SDRFAMILY"/>
</dbReference>
<protein>
    <submittedName>
        <fullName evidence="3">SDR family NAD(P)-dependent oxidoreductase</fullName>
    </submittedName>
</protein>
<dbReference type="EMBL" id="JAVRHY010000018">
    <property type="protein sequence ID" value="MDT0619667.1"/>
    <property type="molecule type" value="Genomic_DNA"/>
</dbReference>
<dbReference type="SUPFAM" id="SSF51735">
    <property type="entry name" value="NAD(P)-binding Rossmann-fold domains"/>
    <property type="match status" value="1"/>
</dbReference>
<accession>A0ABU3BCZ0</accession>
<keyword evidence="4" id="KW-1185">Reference proteome</keyword>
<dbReference type="InterPro" id="IPR050259">
    <property type="entry name" value="SDR"/>
</dbReference>
<sequence length="229" mass="23888">MRILLTGANRGIGLATARLLAGAGHELLLTGRNASDIAVAAQRLQTETGASVTGRALDVTDAAACQRLLDETAAEPDGIDALVNNAGVFDDLGAGFFDVDEATIRRAFEVHFLGAWRLLHGLLPGMNERGFGRVVNLTSGYGGAPPGPGMTAYRVAKSAVNTLTRIAAHETRGNVKINAVDPGWVATDMGGAKAPRTPDDAARDVAHAVLVPADGPNGMLLRYQTPVDW</sequence>
<dbReference type="Proteomes" id="UP001259982">
    <property type="component" value="Unassembled WGS sequence"/>
</dbReference>
<dbReference type="Gene3D" id="3.40.50.720">
    <property type="entry name" value="NAD(P)-binding Rossmann-like Domain"/>
    <property type="match status" value="1"/>
</dbReference>
<dbReference type="PRINTS" id="PR00081">
    <property type="entry name" value="GDHRDH"/>
</dbReference>